<dbReference type="Gene3D" id="3.40.50.620">
    <property type="entry name" value="HUPs"/>
    <property type="match status" value="1"/>
</dbReference>
<evidence type="ECO:0000313" key="5">
    <source>
        <dbReference type="Proteomes" id="UP000789901"/>
    </source>
</evidence>
<keyword evidence="2 3" id="KW-0819">tRNA processing</keyword>
<dbReference type="Pfam" id="PF10288">
    <property type="entry name" value="CTU2"/>
    <property type="match status" value="1"/>
</dbReference>
<dbReference type="PANTHER" id="PTHR20882:SF14">
    <property type="entry name" value="CYTOPLASMIC TRNA 2-THIOLATION PROTEIN 2"/>
    <property type="match status" value="1"/>
</dbReference>
<evidence type="ECO:0000256" key="2">
    <source>
        <dbReference type="ARBA" id="ARBA00022694"/>
    </source>
</evidence>
<protein>
    <recommendedName>
        <fullName evidence="3">Cytoplasmic tRNA 2-thiolation protein 2</fullName>
    </recommendedName>
</protein>
<evidence type="ECO:0000313" key="4">
    <source>
        <dbReference type="EMBL" id="CAG8617746.1"/>
    </source>
</evidence>
<evidence type="ECO:0000256" key="1">
    <source>
        <dbReference type="ARBA" id="ARBA00022490"/>
    </source>
</evidence>
<comment type="pathway">
    <text evidence="3">tRNA modification; 5-methoxycarbonylmethyl-2-thiouridine-tRNA biosynthesis.</text>
</comment>
<dbReference type="EMBL" id="CAJVQB010003792">
    <property type="protein sequence ID" value="CAG8617746.1"/>
    <property type="molecule type" value="Genomic_DNA"/>
</dbReference>
<comment type="caution">
    <text evidence="4">The sequence shown here is derived from an EMBL/GenBank/DDBJ whole genome shotgun (WGS) entry which is preliminary data.</text>
</comment>
<comment type="function">
    <text evidence="3">Plays a central role in 2-thiolation of mcm(5)S(2)U at tRNA wobble positions of tRNA(Lys), tRNA(Glu) and tRNA(Gln). May act by forming a heterodimer with NCS6 that ligates sulfur from thiocarboxylated URM1 onto the uridine of tRNAs at wobble position. Prior mcm(5) tRNA modification by the elongator complex is required for 2-thiolation. May also be involved in protein urmylation.</text>
</comment>
<reference evidence="4 5" key="1">
    <citation type="submission" date="2021-06" db="EMBL/GenBank/DDBJ databases">
        <authorList>
            <person name="Kallberg Y."/>
            <person name="Tangrot J."/>
            <person name="Rosling A."/>
        </authorList>
    </citation>
    <scope>NUCLEOTIDE SEQUENCE [LARGE SCALE GENOMIC DNA]</scope>
    <source>
        <strain evidence="4 5">120-4 pot B 10/14</strain>
    </source>
</reference>
<name>A0ABN7UK81_GIGMA</name>
<proteinExistence type="inferred from homology"/>
<comment type="subcellular location">
    <subcellularLocation>
        <location evidence="3">Cytoplasm</location>
    </subcellularLocation>
</comment>
<dbReference type="InterPro" id="IPR014729">
    <property type="entry name" value="Rossmann-like_a/b/a_fold"/>
</dbReference>
<sequence>MDKLRSANSQGEKVLVGFSGGPSSRAMLQLLSDYNEVLPNERSKKPLFSEVLVCHIDESPIFNLDDSDDHDVILNQIEQIAQNYNYPFIGLRIDDIYSPDYTSSGAYNKVLEVTLDKSSPQEIDELNAKICQQETSTKKKLHLLLDGVSKLTVKEDLVWHLKQCLLINTARKNGCTKLLLGDCSTRLSIKIISFTSKGRGFSLPLDISGLNPWFGDVTILRPMKDTLSKEIGIYNKFQGFETTIIKSLTTMMPPKASIDRLTEEFVVKLERDFPSTVSTISRTAAKLTPSELIDSDNHCVICLMPFQKDNKIWQSRITVMTTPSSSTMIKTQDSTSEYSSKNSSTCSRAATCCSSDCCTSKDHNINNLTDLLCYACRVNMRDIKGITLPPYVTEDVEKRNGRENLKKSIHDIFIDGKLIIGWFNSIDLIIKCLIADGSFLVLPSDVMKFIKTINEKDKEAYGFLVTYYAFTERSFEAIERHFTVLENDIVKLIKNIEKTINKRNFRKLKIEKNENIDEYIAAIKKRKKGLKEAIEIKDRKIMEHEITIEAK</sequence>
<dbReference type="Proteomes" id="UP000789901">
    <property type="component" value="Unassembled WGS sequence"/>
</dbReference>
<gene>
    <name evidence="3" type="primary">NCS2</name>
    <name evidence="3" type="synonym">CTU2</name>
    <name evidence="4" type="ORF">GMARGA_LOCUS7679</name>
</gene>
<comment type="similarity">
    <text evidence="3">Belongs to the CTU2/NCS2 family.</text>
</comment>
<dbReference type="InterPro" id="IPR019407">
    <property type="entry name" value="CTU2"/>
</dbReference>
<keyword evidence="1 3" id="KW-0963">Cytoplasm</keyword>
<evidence type="ECO:0000256" key="3">
    <source>
        <dbReference type="HAMAP-Rule" id="MF_03054"/>
    </source>
</evidence>
<dbReference type="HAMAP" id="MF_03054">
    <property type="entry name" value="CTU2"/>
    <property type="match status" value="1"/>
</dbReference>
<dbReference type="SUPFAM" id="SSF52402">
    <property type="entry name" value="Adenine nucleotide alpha hydrolases-like"/>
    <property type="match status" value="1"/>
</dbReference>
<accession>A0ABN7UK81</accession>
<keyword evidence="5" id="KW-1185">Reference proteome</keyword>
<organism evidence="4 5">
    <name type="scientific">Gigaspora margarita</name>
    <dbReference type="NCBI Taxonomy" id="4874"/>
    <lineage>
        <taxon>Eukaryota</taxon>
        <taxon>Fungi</taxon>
        <taxon>Fungi incertae sedis</taxon>
        <taxon>Mucoromycota</taxon>
        <taxon>Glomeromycotina</taxon>
        <taxon>Glomeromycetes</taxon>
        <taxon>Diversisporales</taxon>
        <taxon>Gigasporaceae</taxon>
        <taxon>Gigaspora</taxon>
    </lineage>
</organism>
<dbReference type="PANTHER" id="PTHR20882">
    <property type="entry name" value="CYTOPLASMIC TRNA 2-THIOLATION PROTEIN 2"/>
    <property type="match status" value="1"/>
</dbReference>